<gene>
    <name evidence="1" type="ORF">G3I43_36370</name>
</gene>
<dbReference type="AlphaFoldDB" id="A0A6G3T380"/>
<accession>A0A6G3T380</accession>
<proteinExistence type="predicted"/>
<organism evidence="1">
    <name type="scientific">Streptomyces anulatus</name>
    <name type="common">Streptomyces chrysomallus</name>
    <dbReference type="NCBI Taxonomy" id="1892"/>
    <lineage>
        <taxon>Bacteria</taxon>
        <taxon>Bacillati</taxon>
        <taxon>Actinomycetota</taxon>
        <taxon>Actinomycetes</taxon>
        <taxon>Kitasatosporales</taxon>
        <taxon>Streptomycetaceae</taxon>
        <taxon>Streptomyces</taxon>
    </lineage>
</organism>
<comment type="caution">
    <text evidence="1">The sequence shown here is derived from an EMBL/GenBank/DDBJ whole genome shotgun (WGS) entry which is preliminary data.</text>
</comment>
<protein>
    <submittedName>
        <fullName evidence="1">Uncharacterized protein</fullName>
    </submittedName>
</protein>
<name>A0A6G3T380_STRAQ</name>
<dbReference type="RefSeq" id="WP_164261372.1">
    <property type="nucleotide sequence ID" value="NZ_JAAGMK010001028.1"/>
</dbReference>
<reference evidence="1" key="1">
    <citation type="submission" date="2020-01" db="EMBL/GenBank/DDBJ databases">
        <title>Insect and environment-associated Actinomycetes.</title>
        <authorList>
            <person name="Currrie C."/>
            <person name="Chevrette M."/>
            <person name="Carlson C."/>
            <person name="Stubbendieck R."/>
            <person name="Wendt-Pienkowski E."/>
        </authorList>
    </citation>
    <scope>NUCLEOTIDE SEQUENCE</scope>
    <source>
        <strain evidence="1">SID505</strain>
    </source>
</reference>
<evidence type="ECO:0000313" key="1">
    <source>
        <dbReference type="EMBL" id="NEB89590.1"/>
    </source>
</evidence>
<dbReference type="EMBL" id="JAAGMK010001028">
    <property type="protein sequence ID" value="NEB89590.1"/>
    <property type="molecule type" value="Genomic_DNA"/>
</dbReference>
<sequence>MSADDPALDDKATYFADQLTELVRGVLGPDAPAFSVHNSGTRVRVAPLATDHRSMRIPVHINGERCLSLHVQHFLCWDRANRYLAVDKTHVHLYFEGESDPLLRYEYERSWREPPGAHLHIHAHRDEMAYLLRLAERKGRPRDKLKKRRLPRLSEMHLTVGGHRLRPALEDVLLLLEREFAIDVQPGWDKVIEAHLRDWRILQLKAAVRDAHESAAETLRELGYAVTSPADIEPQAAGSRLYWP</sequence>